<dbReference type="PANTHER" id="PTHR37536">
    <property type="entry name" value="PUTATIVE (AFU_ORTHOLOGUE AFUA_3G02970)-RELATED"/>
    <property type="match status" value="1"/>
</dbReference>
<dbReference type="Gene3D" id="2.60.120.700">
    <property type="entry name" value="Peptidase G1"/>
    <property type="match status" value="1"/>
</dbReference>
<feature type="chain" id="PRO_5009519177" description="Aspergillopepsin-2" evidence="3">
    <location>
        <begin position="20"/>
        <end position="271"/>
    </location>
</feature>
<organism evidence="4 5">
    <name type="scientific">Penicillium arizonense</name>
    <dbReference type="NCBI Taxonomy" id="1835702"/>
    <lineage>
        <taxon>Eukaryota</taxon>
        <taxon>Fungi</taxon>
        <taxon>Dikarya</taxon>
        <taxon>Ascomycota</taxon>
        <taxon>Pezizomycotina</taxon>
        <taxon>Eurotiomycetes</taxon>
        <taxon>Eurotiomycetidae</taxon>
        <taxon>Eurotiales</taxon>
        <taxon>Aspergillaceae</taxon>
        <taxon>Penicillium</taxon>
    </lineage>
</organism>
<dbReference type="EMBL" id="LXJU01000052">
    <property type="protein sequence ID" value="OGE47268.1"/>
    <property type="molecule type" value="Genomic_DNA"/>
</dbReference>
<dbReference type="Pfam" id="PF01828">
    <property type="entry name" value="Peptidase_A4"/>
    <property type="match status" value="1"/>
</dbReference>
<evidence type="ECO:0000256" key="3">
    <source>
        <dbReference type="SAM" id="SignalP"/>
    </source>
</evidence>
<evidence type="ECO:0000313" key="5">
    <source>
        <dbReference type="Proteomes" id="UP000177622"/>
    </source>
</evidence>
<dbReference type="InterPro" id="IPR038656">
    <property type="entry name" value="Peptidase_G1_sf"/>
</dbReference>
<evidence type="ECO:0000256" key="1">
    <source>
        <dbReference type="PIRSR" id="PIRSR600250-50"/>
    </source>
</evidence>
<protein>
    <recommendedName>
        <fullName evidence="6">Aspergillopepsin-2</fullName>
    </recommendedName>
</protein>
<feature type="signal peptide" evidence="3">
    <location>
        <begin position="1"/>
        <end position="19"/>
    </location>
</feature>
<dbReference type="RefSeq" id="XP_022482729.1">
    <property type="nucleotide sequence ID" value="XM_022637420.1"/>
</dbReference>
<dbReference type="GeneID" id="34582154"/>
<dbReference type="InterPro" id="IPR000250">
    <property type="entry name" value="Peptidase_G1"/>
</dbReference>
<dbReference type="SUPFAM" id="SSF49899">
    <property type="entry name" value="Concanavalin A-like lectins/glucanases"/>
    <property type="match status" value="1"/>
</dbReference>
<reference evidence="4 5" key="1">
    <citation type="journal article" date="2016" name="Sci. Rep.">
        <title>Penicillium arizonense, a new, genome sequenced fungal species, reveals a high chemical diversity in secreted metabolites.</title>
        <authorList>
            <person name="Grijseels S."/>
            <person name="Nielsen J.C."/>
            <person name="Randelovic M."/>
            <person name="Nielsen J."/>
            <person name="Nielsen K.F."/>
            <person name="Workman M."/>
            <person name="Frisvad J.C."/>
        </authorList>
    </citation>
    <scope>NUCLEOTIDE SEQUENCE [LARGE SCALE GENOMIC DNA]</scope>
    <source>
        <strain evidence="4 5">CBS 141311</strain>
    </source>
</reference>
<sequence length="271" mass="28259">MKYSTGVISTSLLATAAIAAPLTAQRQARHEARQLARVNGRESHPPYKPGTNEILHLNKTSHEQYSSNWAGAVLIGTGYTAVTAEFTVPTPKAPSGGSSKTQYCASAWVGIDGDTCGSAILQTGVDFCVQGGSVSYDAWYEWYPDYAYDFSGISIAAGNVIKVTVDATSTTAGTATIENVSTGKSVTHTFTGGVDGTLCEYNAEWIVEDFESGNSLVPFANFGTVTFSGAEATGGGSTVGPSSATLIDIEQNNQVLTSSSVTSNSVTVKYV</sequence>
<keyword evidence="2" id="KW-1015">Disulfide bond</keyword>
<dbReference type="InterPro" id="IPR013320">
    <property type="entry name" value="ConA-like_dom_sf"/>
</dbReference>
<accession>A0A1F5L205</accession>
<proteinExistence type="predicted"/>
<feature type="disulfide bond" evidence="2">
    <location>
        <begin position="116"/>
        <end position="199"/>
    </location>
</feature>
<dbReference type="Proteomes" id="UP000177622">
    <property type="component" value="Unassembled WGS sequence"/>
</dbReference>
<evidence type="ECO:0000313" key="4">
    <source>
        <dbReference type="EMBL" id="OGE47268.1"/>
    </source>
</evidence>
<dbReference type="AlphaFoldDB" id="A0A1F5L205"/>
<dbReference type="PANTHER" id="PTHR37536:SF3">
    <property type="entry name" value="PUTATIVE (AFU_ORTHOLOGUE AFUA_3G02970)-RELATED"/>
    <property type="match status" value="1"/>
</dbReference>
<evidence type="ECO:0000256" key="2">
    <source>
        <dbReference type="PIRSR" id="PIRSR600250-51"/>
    </source>
</evidence>
<dbReference type="GO" id="GO:0070007">
    <property type="term" value="F:glutamic-type endopeptidase activity"/>
    <property type="evidence" value="ECO:0007669"/>
    <property type="project" value="InterPro"/>
</dbReference>
<dbReference type="OrthoDB" id="2862635at2759"/>
<keyword evidence="3" id="KW-0732">Signal</keyword>
<name>A0A1F5L205_PENAI</name>
<dbReference type="PRINTS" id="PR00977">
    <property type="entry name" value="SCYTLDPTASE"/>
</dbReference>
<dbReference type="CDD" id="cd13426">
    <property type="entry name" value="Peptidase_G1"/>
    <property type="match status" value="1"/>
</dbReference>
<dbReference type="STRING" id="1835702.A0A1F5L205"/>
<feature type="disulfide bond" evidence="2">
    <location>
        <begin position="104"/>
        <end position="128"/>
    </location>
</feature>
<gene>
    <name evidence="4" type="ORF">PENARI_c052G06219</name>
</gene>
<dbReference type="GO" id="GO:0006508">
    <property type="term" value="P:proteolysis"/>
    <property type="evidence" value="ECO:0007669"/>
    <property type="project" value="InterPro"/>
</dbReference>
<comment type="caution">
    <text evidence="4">The sequence shown here is derived from an EMBL/GenBank/DDBJ whole genome shotgun (WGS) entry which is preliminary data.</text>
</comment>
<keyword evidence="5" id="KW-1185">Reference proteome</keyword>
<feature type="active site" description="Proton acceptor" evidence="1">
    <location>
        <position position="208"/>
    </location>
</feature>
<evidence type="ECO:0008006" key="6">
    <source>
        <dbReference type="Google" id="ProtNLM"/>
    </source>
</evidence>